<evidence type="ECO:0000256" key="1">
    <source>
        <dbReference type="SAM" id="Phobius"/>
    </source>
</evidence>
<name>R7VAX8_CAPTE</name>
<gene>
    <name evidence="2" type="ORF">CAPTEDRAFT_222387</name>
</gene>
<reference evidence="4" key="1">
    <citation type="submission" date="2012-12" db="EMBL/GenBank/DDBJ databases">
        <authorList>
            <person name="Hellsten U."/>
            <person name="Grimwood J."/>
            <person name="Chapman J.A."/>
            <person name="Shapiro H."/>
            <person name="Aerts A."/>
            <person name="Otillar R.P."/>
            <person name="Terry A.Y."/>
            <person name="Boore J.L."/>
            <person name="Simakov O."/>
            <person name="Marletaz F."/>
            <person name="Cho S.-J."/>
            <person name="Edsinger-Gonzales E."/>
            <person name="Havlak P."/>
            <person name="Kuo D.-H."/>
            <person name="Larsson T."/>
            <person name="Lv J."/>
            <person name="Arendt D."/>
            <person name="Savage R."/>
            <person name="Osoegawa K."/>
            <person name="de Jong P."/>
            <person name="Lindberg D.R."/>
            <person name="Seaver E.C."/>
            <person name="Weisblat D.A."/>
            <person name="Putnam N.H."/>
            <person name="Grigoriev I.V."/>
            <person name="Rokhsar D.S."/>
        </authorList>
    </citation>
    <scope>NUCLEOTIDE SEQUENCE</scope>
    <source>
        <strain evidence="4">I ESC-2004</strain>
    </source>
</reference>
<keyword evidence="1" id="KW-0812">Transmembrane</keyword>
<protein>
    <submittedName>
        <fullName evidence="2 3">Uncharacterized protein</fullName>
    </submittedName>
</protein>
<keyword evidence="1" id="KW-1133">Transmembrane helix</keyword>
<reference evidence="3" key="3">
    <citation type="submission" date="2015-06" db="UniProtKB">
        <authorList>
            <consortium name="EnsemblMetazoa"/>
        </authorList>
    </citation>
    <scope>IDENTIFICATION</scope>
</reference>
<dbReference type="AlphaFoldDB" id="R7VAX8"/>
<dbReference type="EnsemblMetazoa" id="CapteT222387">
    <property type="protein sequence ID" value="CapteP222387"/>
    <property type="gene ID" value="CapteG222387"/>
</dbReference>
<evidence type="ECO:0000313" key="2">
    <source>
        <dbReference type="EMBL" id="ELU16003.1"/>
    </source>
</evidence>
<proteinExistence type="predicted"/>
<organism evidence="2">
    <name type="scientific">Capitella teleta</name>
    <name type="common">Polychaete worm</name>
    <dbReference type="NCBI Taxonomy" id="283909"/>
    <lineage>
        <taxon>Eukaryota</taxon>
        <taxon>Metazoa</taxon>
        <taxon>Spiralia</taxon>
        <taxon>Lophotrochozoa</taxon>
        <taxon>Annelida</taxon>
        <taxon>Polychaeta</taxon>
        <taxon>Sedentaria</taxon>
        <taxon>Scolecida</taxon>
        <taxon>Capitellidae</taxon>
        <taxon>Capitella</taxon>
    </lineage>
</organism>
<sequence>MQLSMFKFVGVMAVAMVMAGFFLWLAHMRATECDQRRQKIITAINEIRTESARVSLDTRISYGPAELLKKLSSPALYDDELVSRILNRMIQFPAVIEGEIHISQSMRVVGESHIDAERSGFLGRLYITSNYLVGGRIS</sequence>
<dbReference type="Proteomes" id="UP000014760">
    <property type="component" value="Unassembled WGS sequence"/>
</dbReference>
<keyword evidence="1" id="KW-0472">Membrane</keyword>
<accession>R7VAX8</accession>
<evidence type="ECO:0000313" key="4">
    <source>
        <dbReference type="Proteomes" id="UP000014760"/>
    </source>
</evidence>
<evidence type="ECO:0000313" key="3">
    <source>
        <dbReference type="EnsemblMetazoa" id="CapteP222387"/>
    </source>
</evidence>
<reference evidence="2 4" key="2">
    <citation type="journal article" date="2013" name="Nature">
        <title>Insights into bilaterian evolution from three spiralian genomes.</title>
        <authorList>
            <person name="Simakov O."/>
            <person name="Marletaz F."/>
            <person name="Cho S.J."/>
            <person name="Edsinger-Gonzales E."/>
            <person name="Havlak P."/>
            <person name="Hellsten U."/>
            <person name="Kuo D.H."/>
            <person name="Larsson T."/>
            <person name="Lv J."/>
            <person name="Arendt D."/>
            <person name="Savage R."/>
            <person name="Osoegawa K."/>
            <person name="de Jong P."/>
            <person name="Grimwood J."/>
            <person name="Chapman J.A."/>
            <person name="Shapiro H."/>
            <person name="Aerts A."/>
            <person name="Otillar R.P."/>
            <person name="Terry A.Y."/>
            <person name="Boore J.L."/>
            <person name="Grigoriev I.V."/>
            <person name="Lindberg D.R."/>
            <person name="Seaver E.C."/>
            <person name="Weisblat D.A."/>
            <person name="Putnam N.H."/>
            <person name="Rokhsar D.S."/>
        </authorList>
    </citation>
    <scope>NUCLEOTIDE SEQUENCE</scope>
    <source>
        <strain evidence="2 4">I ESC-2004</strain>
    </source>
</reference>
<dbReference type="EMBL" id="KB293417">
    <property type="protein sequence ID" value="ELU16003.1"/>
    <property type="molecule type" value="Genomic_DNA"/>
</dbReference>
<feature type="transmembrane region" description="Helical" evidence="1">
    <location>
        <begin position="6"/>
        <end position="26"/>
    </location>
</feature>
<keyword evidence="4" id="KW-1185">Reference proteome</keyword>
<dbReference type="HOGENOM" id="CLU_154080_0_0_1"/>
<dbReference type="EMBL" id="AMQN01017691">
    <property type="status" value="NOT_ANNOTATED_CDS"/>
    <property type="molecule type" value="Genomic_DNA"/>
</dbReference>